<dbReference type="InterPro" id="IPR011055">
    <property type="entry name" value="Dup_hybrid_motif"/>
</dbReference>
<feature type="coiled-coil region" evidence="1">
    <location>
        <begin position="22"/>
        <end position="56"/>
    </location>
</feature>
<proteinExistence type="predicted"/>
<gene>
    <name evidence="3" type="ORF">ACFOGP_23965</name>
</gene>
<keyword evidence="1" id="KW-0175">Coiled coil</keyword>
<sequence>MRLRRLLPFLVLWPALVSAQPIEDLELVARRAAGQLEAAQNALAAAERADDRVRALTMTIRAYENGLIALREGLRRAAIREDAMRQRFEAQREKVMRLVGVLQSIEGSPAPLLLMHPSGPVGTARSGMMVSAVTPALQREAEVLRRHLEEIALLRTLQESAAETVQEGLAGVQEARTALSQAIQNRVDLPQRFLTDPEALARLIDSAETLQGFASGLTELGDEGPELPEFDPSRGGLPLPVAGTVLRRANEADAAGIVRPGIVVATEPRALVTTPWPATIRYLGPLLDYKNVMILEPGGGYLLVLAGLEEVYGELGEVLPAGAPVGLMGGNAPDEAAFAAGAPELGGVNRTETLYIEARQGDDPINPGQWFAID</sequence>
<keyword evidence="4" id="KW-1185">Reference proteome</keyword>
<keyword evidence="2" id="KW-0732">Signal</keyword>
<reference evidence="4" key="1">
    <citation type="journal article" date="2019" name="Int. J. Syst. Evol. Microbiol.">
        <title>The Global Catalogue of Microorganisms (GCM) 10K type strain sequencing project: providing services to taxonomists for standard genome sequencing and annotation.</title>
        <authorList>
            <consortium name="The Broad Institute Genomics Platform"/>
            <consortium name="The Broad Institute Genome Sequencing Center for Infectious Disease"/>
            <person name="Wu L."/>
            <person name="Ma J."/>
        </authorList>
    </citation>
    <scope>NUCLEOTIDE SEQUENCE [LARGE SCALE GENOMIC DNA]</scope>
    <source>
        <strain evidence="4">KCTC 52366</strain>
    </source>
</reference>
<dbReference type="Gene3D" id="2.70.70.10">
    <property type="entry name" value="Glucose Permease (Domain IIA)"/>
    <property type="match status" value="1"/>
</dbReference>
<protein>
    <submittedName>
        <fullName evidence="3">Murein hydrolase activator EnvC family protein</fullName>
    </submittedName>
</protein>
<dbReference type="Proteomes" id="UP001595632">
    <property type="component" value="Unassembled WGS sequence"/>
</dbReference>
<evidence type="ECO:0000256" key="1">
    <source>
        <dbReference type="SAM" id="Coils"/>
    </source>
</evidence>
<dbReference type="RefSeq" id="WP_275632748.1">
    <property type="nucleotide sequence ID" value="NZ_JARGYD010000003.1"/>
</dbReference>
<evidence type="ECO:0000313" key="4">
    <source>
        <dbReference type="Proteomes" id="UP001595632"/>
    </source>
</evidence>
<comment type="caution">
    <text evidence="3">The sequence shown here is derived from an EMBL/GenBank/DDBJ whole genome shotgun (WGS) entry which is preliminary data.</text>
</comment>
<accession>A0ABV7GW89</accession>
<feature type="signal peptide" evidence="2">
    <location>
        <begin position="1"/>
        <end position="19"/>
    </location>
</feature>
<organism evidence="3 4">
    <name type="scientific">Psychromarinibacter halotolerans</name>
    <dbReference type="NCBI Taxonomy" id="1775175"/>
    <lineage>
        <taxon>Bacteria</taxon>
        <taxon>Pseudomonadati</taxon>
        <taxon>Pseudomonadota</taxon>
        <taxon>Alphaproteobacteria</taxon>
        <taxon>Rhodobacterales</taxon>
        <taxon>Paracoccaceae</taxon>
        <taxon>Psychromarinibacter</taxon>
    </lineage>
</organism>
<keyword evidence="3" id="KW-0378">Hydrolase</keyword>
<evidence type="ECO:0000313" key="3">
    <source>
        <dbReference type="EMBL" id="MFC3145800.1"/>
    </source>
</evidence>
<dbReference type="GO" id="GO:0016787">
    <property type="term" value="F:hydrolase activity"/>
    <property type="evidence" value="ECO:0007669"/>
    <property type="project" value="UniProtKB-KW"/>
</dbReference>
<evidence type="ECO:0000256" key="2">
    <source>
        <dbReference type="SAM" id="SignalP"/>
    </source>
</evidence>
<feature type="chain" id="PRO_5046870372" evidence="2">
    <location>
        <begin position="20"/>
        <end position="374"/>
    </location>
</feature>
<dbReference type="EMBL" id="JBHRTB010000010">
    <property type="protein sequence ID" value="MFC3145800.1"/>
    <property type="molecule type" value="Genomic_DNA"/>
</dbReference>
<name>A0ABV7GW89_9RHOB</name>